<dbReference type="CDD" id="cd01650">
    <property type="entry name" value="RT_nLTR_like"/>
    <property type="match status" value="1"/>
</dbReference>
<proteinExistence type="predicted"/>
<organism evidence="2 3">
    <name type="scientific">Cannabis sativa</name>
    <name type="common">Hemp</name>
    <name type="synonym">Marijuana</name>
    <dbReference type="NCBI Taxonomy" id="3483"/>
    <lineage>
        <taxon>Eukaryota</taxon>
        <taxon>Viridiplantae</taxon>
        <taxon>Streptophyta</taxon>
        <taxon>Embryophyta</taxon>
        <taxon>Tracheophyta</taxon>
        <taxon>Spermatophyta</taxon>
        <taxon>Magnoliopsida</taxon>
        <taxon>eudicotyledons</taxon>
        <taxon>Gunneridae</taxon>
        <taxon>Pentapetalae</taxon>
        <taxon>rosids</taxon>
        <taxon>fabids</taxon>
        <taxon>Rosales</taxon>
        <taxon>Cannabaceae</taxon>
        <taxon>Cannabis</taxon>
    </lineage>
</organism>
<dbReference type="PROSITE" id="PS50878">
    <property type="entry name" value="RT_POL"/>
    <property type="match status" value="1"/>
</dbReference>
<dbReference type="InterPro" id="IPR043502">
    <property type="entry name" value="DNA/RNA_pol_sf"/>
</dbReference>
<dbReference type="EMBL" id="UZAU01000557">
    <property type="status" value="NOT_ANNOTATED_CDS"/>
    <property type="molecule type" value="Genomic_DNA"/>
</dbReference>
<protein>
    <recommendedName>
        <fullName evidence="1">Reverse transcriptase domain-containing protein</fullName>
    </recommendedName>
</protein>
<dbReference type="AlphaFoldDB" id="A0A803PY04"/>
<dbReference type="Gramene" id="evm.model.06.339">
    <property type="protein sequence ID" value="cds.evm.model.06.339"/>
    <property type="gene ID" value="evm.TU.06.339"/>
</dbReference>
<dbReference type="SUPFAM" id="SSF56672">
    <property type="entry name" value="DNA/RNA polymerases"/>
    <property type="match status" value="1"/>
</dbReference>
<reference evidence="2" key="1">
    <citation type="submission" date="2018-11" db="EMBL/GenBank/DDBJ databases">
        <authorList>
            <person name="Grassa J C."/>
        </authorList>
    </citation>
    <scope>NUCLEOTIDE SEQUENCE [LARGE SCALE GENOMIC DNA]</scope>
</reference>
<feature type="domain" description="Reverse transcriptase" evidence="1">
    <location>
        <begin position="527"/>
        <end position="748"/>
    </location>
</feature>
<dbReference type="InterPro" id="IPR000477">
    <property type="entry name" value="RT_dom"/>
</dbReference>
<evidence type="ECO:0000313" key="2">
    <source>
        <dbReference type="EnsemblPlants" id="cds.evm.model.06.339"/>
    </source>
</evidence>
<dbReference type="Proteomes" id="UP000596661">
    <property type="component" value="Chromosome 6"/>
</dbReference>
<name>A0A803PY04_CANSA</name>
<keyword evidence="3" id="KW-1185">Reference proteome</keyword>
<dbReference type="InterPro" id="IPR040256">
    <property type="entry name" value="At4g02000-like"/>
</dbReference>
<accession>A0A803PY04</accession>
<dbReference type="PANTHER" id="PTHR31286:SF165">
    <property type="entry name" value="DUF4283 DOMAIN-CONTAINING PROTEIN"/>
    <property type="match status" value="1"/>
</dbReference>
<evidence type="ECO:0000259" key="1">
    <source>
        <dbReference type="PROSITE" id="PS50878"/>
    </source>
</evidence>
<reference evidence="2" key="2">
    <citation type="submission" date="2021-03" db="UniProtKB">
        <authorList>
            <consortium name="EnsemblPlants"/>
        </authorList>
    </citation>
    <scope>IDENTIFICATION</scope>
</reference>
<evidence type="ECO:0000313" key="3">
    <source>
        <dbReference type="Proteomes" id="UP000596661"/>
    </source>
</evidence>
<dbReference type="Pfam" id="PF00078">
    <property type="entry name" value="RVT_1"/>
    <property type="match status" value="1"/>
</dbReference>
<dbReference type="EnsemblPlants" id="evm.model.06.339">
    <property type="protein sequence ID" value="cds.evm.model.06.339"/>
    <property type="gene ID" value="evm.TU.06.339"/>
</dbReference>
<dbReference type="Pfam" id="PF14111">
    <property type="entry name" value="DUF4283"/>
    <property type="match status" value="1"/>
</dbReference>
<sequence length="748" mass="85500">MARTKQTMRKDSASNPHLARLFQQLGLNKLGLRARMLRLSRGTLMSNILRTGARIRDDPEEVARPTDQVVGKGKVVVVEEEDKDSFDEDAPSLLVKEGAPTDVHAMSERMTRALRKRSINASGYKSSVKHSKNAEEEEEWVEEAQSWADKVEIDDYQAQSQLDVEKVKLQAKCWESTIVCMVLGANPPIAVFEGFIRRIWGNLGIAQIARMNGGCTIMEFNDVATRDHVLENGIVQFDHKSVIIRPWSSDLNAIRLVKSVPLWIRLYDLGLHYWGSNCLSVLVSTIGKPIMTNKVTKERTMVKFARILVKMEIMDAPPRIIEYVNEYGRLEDQGVEYEWLPTKCKKCGGFGHGMADCRKEGSSKWMKKEGVVAKKEKKENGTSLATVQYKMSKINWLKKRDDCTAYFYACLKKRREENRITSFVDEQGKLIENYSDVVNHYVNHFKNFMGSKSIAFERIDADCLKMGNILNLYQQLELIRPFIEKEIKAAMFSILSTKSSGPDVYNSKFFKVLWLEIGGEVSKAILAFSKTGNIPCYCNKTTITLVPKTEISSKVVDYRPIACCTTIYKCITKLMCKRLEKIFPSLIDLNQGAFIKQREIAYNILILQDLVKNYGRKNVSPRSAVKVNLSKAYDTVDWRLMEELLVGLNFPSRFVRWVMACLEGSTYSVVLNERLQRSFKEKKGLRQGDPLSPLIFVIIMDYLTKRLKLEATQNTFKYHPLCKNLNLVSLYFADDLILSKLLNISKEL</sequence>
<dbReference type="InterPro" id="IPR025558">
    <property type="entry name" value="DUF4283"/>
</dbReference>
<dbReference type="PANTHER" id="PTHR31286">
    <property type="entry name" value="GLYCINE-RICH CELL WALL STRUCTURAL PROTEIN 1.8-LIKE"/>
    <property type="match status" value="1"/>
</dbReference>